<proteinExistence type="predicted"/>
<comment type="caution">
    <text evidence="1">The sequence shown here is derived from an EMBL/GenBank/DDBJ whole genome shotgun (WGS) entry which is preliminary data.</text>
</comment>
<keyword evidence="2" id="KW-1185">Reference proteome</keyword>
<protein>
    <submittedName>
        <fullName evidence="1">Uncharacterized protein</fullName>
    </submittedName>
</protein>
<dbReference type="PATRIC" id="fig|1293439.3.peg.421"/>
<accession>A0A0F5QFW5</accession>
<dbReference type="Proteomes" id="UP000033411">
    <property type="component" value="Unassembled WGS sequence"/>
</dbReference>
<evidence type="ECO:0000313" key="1">
    <source>
        <dbReference type="EMBL" id="KKC39877.1"/>
    </source>
</evidence>
<dbReference type="AlphaFoldDB" id="A0A0F5QFW5"/>
<evidence type="ECO:0000313" key="2">
    <source>
        <dbReference type="Proteomes" id="UP000033411"/>
    </source>
</evidence>
<gene>
    <name evidence="1" type="ORF">WH87_04315</name>
</gene>
<organism evidence="1 2">
    <name type="scientific">Devosia epidermidihirudinis</name>
    <dbReference type="NCBI Taxonomy" id="1293439"/>
    <lineage>
        <taxon>Bacteria</taxon>
        <taxon>Pseudomonadati</taxon>
        <taxon>Pseudomonadota</taxon>
        <taxon>Alphaproteobacteria</taxon>
        <taxon>Hyphomicrobiales</taxon>
        <taxon>Devosiaceae</taxon>
        <taxon>Devosia</taxon>
    </lineage>
</organism>
<name>A0A0F5QFW5_9HYPH</name>
<reference evidence="1 2" key="1">
    <citation type="submission" date="2015-03" db="EMBL/GenBank/DDBJ databases">
        <authorList>
            <person name="Lepp D."/>
            <person name="Hassan Y.I."/>
            <person name="Li X.-Z."/>
            <person name="Zhou T."/>
        </authorList>
    </citation>
    <scope>NUCLEOTIDE SEQUENCE [LARGE SCALE GENOMIC DNA]</scope>
    <source>
        <strain evidence="1 2">E84</strain>
    </source>
</reference>
<sequence length="129" mass="13676">MAQDTPVREGNYYGGGEGGNLSVNLKHIDADIYAISIGTEVPMENDIPGCGGGITGELIMEPSGGNFFVENEDYVAGSSSPLENERYCEITLTFDDEGFLNVQEQNGCLAYHGASCEFTGQLVHESAAG</sequence>
<dbReference type="EMBL" id="LANJ01000011">
    <property type="protein sequence ID" value="KKC39877.1"/>
    <property type="molecule type" value="Genomic_DNA"/>
</dbReference>